<keyword evidence="1" id="KW-0472">Membrane</keyword>
<feature type="transmembrane region" description="Helical" evidence="1">
    <location>
        <begin position="57"/>
        <end position="79"/>
    </location>
</feature>
<reference evidence="2 3" key="2">
    <citation type="journal article" date="2022" name="Arch. Microbiol.">
        <title>Rhodococcus pseudokoreensis sp. nov. isolated from the rhizosphere of young M26 apple rootstocks.</title>
        <authorList>
            <person name="Kampfer P."/>
            <person name="Glaeser S.P."/>
            <person name="Blom J."/>
            <person name="Wolf J."/>
            <person name="Benning S."/>
            <person name="Schloter M."/>
            <person name="Neumann-Schaal M."/>
        </authorList>
    </citation>
    <scope>NUCLEOTIDE SEQUENCE [LARGE SCALE GENOMIC DNA]</scope>
    <source>
        <strain evidence="2 3">R79</strain>
    </source>
</reference>
<keyword evidence="2" id="KW-0614">Plasmid</keyword>
<name>A0A974VWC1_9NOCA</name>
<sequence length="90" mass="9726">MTTRAHISEILTVIIAALLVAGIPYALWALAGNPLPHTIPTVDTIRNTLTIPDNGTLFLRTLTITGWLSWAIFVASPVIPRPMPSEGTRP</sequence>
<feature type="transmembrane region" description="Helical" evidence="1">
    <location>
        <begin position="7"/>
        <end position="28"/>
    </location>
</feature>
<evidence type="ECO:0000313" key="2">
    <source>
        <dbReference type="EMBL" id="QSE87150.1"/>
    </source>
</evidence>
<keyword evidence="3" id="KW-1185">Reference proteome</keyword>
<dbReference type="EMBL" id="CP070614">
    <property type="protein sequence ID" value="QSE87150.1"/>
    <property type="molecule type" value="Genomic_DNA"/>
</dbReference>
<organism evidence="2 3">
    <name type="scientific">Rhodococcus pseudokoreensis</name>
    <dbReference type="NCBI Taxonomy" id="2811421"/>
    <lineage>
        <taxon>Bacteria</taxon>
        <taxon>Bacillati</taxon>
        <taxon>Actinomycetota</taxon>
        <taxon>Actinomycetes</taxon>
        <taxon>Mycobacteriales</taxon>
        <taxon>Nocardiaceae</taxon>
        <taxon>Rhodococcus</taxon>
    </lineage>
</organism>
<evidence type="ECO:0000313" key="3">
    <source>
        <dbReference type="Proteomes" id="UP000662986"/>
    </source>
</evidence>
<proteinExistence type="predicted"/>
<keyword evidence="1" id="KW-1133">Transmembrane helix</keyword>
<dbReference type="Proteomes" id="UP000662986">
    <property type="component" value="Plasmid unnamed5"/>
</dbReference>
<accession>A0A974VWC1</accession>
<geneLocation type="plasmid" evidence="2 3">
    <name>unnamed5</name>
</geneLocation>
<reference evidence="2 3" key="1">
    <citation type="journal article" date="2021" name="Microbiol. Resour. Announc.">
        <title>Complete Genome Sequences of Two Rhodococcus sp. Strains with Large and Linear Chromosomes, Isolated from Apple Rhizosphere.</title>
        <authorList>
            <person name="Benning S."/>
            <person name="Brugnone N."/>
            <person name="Siani R."/>
            <person name="Kublik S."/>
            <person name="Schloter M."/>
            <person name="Rad V."/>
        </authorList>
    </citation>
    <scope>NUCLEOTIDE SEQUENCE [LARGE SCALE GENOMIC DNA]</scope>
    <source>
        <strain evidence="2 3">R79</strain>
    </source>
</reference>
<keyword evidence="1" id="KW-0812">Transmembrane</keyword>
<dbReference type="RefSeq" id="WP_206003887.1">
    <property type="nucleotide sequence ID" value="NZ_CP070614.1"/>
</dbReference>
<evidence type="ECO:0000256" key="1">
    <source>
        <dbReference type="SAM" id="Phobius"/>
    </source>
</evidence>
<protein>
    <submittedName>
        <fullName evidence="2">Uncharacterized protein</fullName>
    </submittedName>
</protein>
<gene>
    <name evidence="2" type="ORF">JWS13_00080</name>
</gene>